<dbReference type="Gene3D" id="3.50.40.10">
    <property type="entry name" value="Phenylalanyl-trna Synthetase, Chain B, domain 3"/>
    <property type="match status" value="1"/>
</dbReference>
<dbReference type="PANTHER" id="PTHR10947:SF0">
    <property type="entry name" value="PHENYLALANINE--TRNA LIGASE BETA SUBUNIT"/>
    <property type="match status" value="1"/>
</dbReference>
<dbReference type="NCBIfam" id="TIGR00472">
    <property type="entry name" value="pheT_bact"/>
    <property type="match status" value="1"/>
</dbReference>
<dbReference type="InterPro" id="IPR012340">
    <property type="entry name" value="NA-bd_OB-fold"/>
</dbReference>
<keyword evidence="21" id="KW-1185">Reference proteome</keyword>
<dbReference type="Gene3D" id="2.40.50.140">
    <property type="entry name" value="Nucleic acid-binding proteins"/>
    <property type="match status" value="1"/>
</dbReference>
<comment type="catalytic activity">
    <reaction evidence="14 15">
        <text>tRNA(Phe) + L-phenylalanine + ATP = L-phenylalanyl-tRNA(Phe) + AMP + diphosphate + H(+)</text>
        <dbReference type="Rhea" id="RHEA:19413"/>
        <dbReference type="Rhea" id="RHEA-COMP:9668"/>
        <dbReference type="Rhea" id="RHEA-COMP:9699"/>
        <dbReference type="ChEBI" id="CHEBI:15378"/>
        <dbReference type="ChEBI" id="CHEBI:30616"/>
        <dbReference type="ChEBI" id="CHEBI:33019"/>
        <dbReference type="ChEBI" id="CHEBI:58095"/>
        <dbReference type="ChEBI" id="CHEBI:78442"/>
        <dbReference type="ChEBI" id="CHEBI:78531"/>
        <dbReference type="ChEBI" id="CHEBI:456215"/>
        <dbReference type="EC" id="6.1.1.20"/>
    </reaction>
</comment>
<proteinExistence type="inferred from homology"/>
<feature type="domain" description="TRNA-binding" evidence="17">
    <location>
        <begin position="39"/>
        <end position="148"/>
    </location>
</feature>
<dbReference type="EMBL" id="JBHSVR010000001">
    <property type="protein sequence ID" value="MFC6632037.1"/>
    <property type="molecule type" value="Genomic_DNA"/>
</dbReference>
<dbReference type="Pfam" id="PF17759">
    <property type="entry name" value="tRNA_synthFbeta"/>
    <property type="match status" value="1"/>
</dbReference>
<name>A0ABW1YGX8_9GAMM</name>
<dbReference type="SUPFAM" id="SSF56037">
    <property type="entry name" value="PheT/TilS domain"/>
    <property type="match status" value="1"/>
</dbReference>
<dbReference type="PROSITE" id="PS51483">
    <property type="entry name" value="B5"/>
    <property type="match status" value="1"/>
</dbReference>
<dbReference type="InterPro" id="IPR045060">
    <property type="entry name" value="Phe-tRNA-ligase_IIc_bsu"/>
</dbReference>
<gene>
    <name evidence="15 20" type="primary">pheT</name>
    <name evidence="20" type="ORF">ACFQBM_02025</name>
</gene>
<dbReference type="InterPro" id="IPR009061">
    <property type="entry name" value="DNA-bd_dom_put_sf"/>
</dbReference>
<dbReference type="InterPro" id="IPR036690">
    <property type="entry name" value="Fdx_antiC-bd_sf"/>
</dbReference>
<sequence>MKLSNSWLREWVNPQLSAQELADQITMAGLEVDGVEKVAGEFSGVVVGEILAAEQHPDADKLRVCKVAGHPDGEMQVVCGAPNARVGIKIPFALVGAKLPGDFKIKKAKLRGVESFGMLCAQTELELGEDSDGIWELPEDAPTGEDLRQYLKLDDETIEVDLTPNRSDCLGIAGIAREVGVLNRCQVVGPEITPVAQQIDDSLPVTLAAGDACPRYVGRVIRNIDISATTPLWMQERLRRSGLRSIDPVVDVTNYVLLELGQPMHAFDLSKLSGGIKVRHAEKGEELTLLDGQEVKLQEGTLLITDEQKPLAMAGIMGGLDSAVSKNTRDVFLESAFFHPLAIAGKARSYGLHTDSSHRFERGVDYRLQEKAVERATQLLLGMVGGEPGPVHLRELSEVMPAERHITLRKQSVPQRLGVTLADDEIVDILTRLGLEKIDQNADGWTFLAPSFRFDIAIEADLLEELARVYGYNRIPSLSFNASLDIVPQQESEIAQDALEQTLLARGYNEAITYSFIDSDSAALFDPAAEPVALQNPISAELAVMRTSLIPGLCKSLQYNLNRQQGRVRLFESGLRFVPGDSVAGLKQEPMLAGLIYGNRFNENWTGGKDTVDFYDIKADVEALLAHYVTGGAAASAEDEFRFEAGQHPALHPGQCARILRGDVEVGVVGALHPQLQKKLDLPRAAFVFELSLEALGQARLPSFSPLSKFPEVRRDLALLIDADVAAASLVEAAIEAAGETLTDLKIFDVYQGKGIDFNRKSVAMGLTFQHPSRTLNDDEINAAVDAVVGKLEQKYNASLR</sequence>
<dbReference type="Proteomes" id="UP001596425">
    <property type="component" value="Unassembled WGS sequence"/>
</dbReference>
<dbReference type="SMART" id="SM00896">
    <property type="entry name" value="FDX-ACB"/>
    <property type="match status" value="1"/>
</dbReference>
<dbReference type="InterPro" id="IPR005146">
    <property type="entry name" value="B3/B4_tRNA-bd"/>
</dbReference>
<keyword evidence="9 15" id="KW-0067">ATP-binding</keyword>
<evidence type="ECO:0000256" key="7">
    <source>
        <dbReference type="ARBA" id="ARBA00022723"/>
    </source>
</evidence>
<dbReference type="InterPro" id="IPR005147">
    <property type="entry name" value="tRNA_synthase_B5-dom"/>
</dbReference>
<keyword evidence="13 15" id="KW-0030">Aminoacyl-tRNA synthetase</keyword>
<reference evidence="21" key="1">
    <citation type="journal article" date="2019" name="Int. J. Syst. Evol. Microbiol.">
        <title>The Global Catalogue of Microorganisms (GCM) 10K type strain sequencing project: providing services to taxonomists for standard genome sequencing and annotation.</title>
        <authorList>
            <consortium name="The Broad Institute Genomics Platform"/>
            <consortium name="The Broad Institute Genome Sequencing Center for Infectious Disease"/>
            <person name="Wu L."/>
            <person name="Ma J."/>
        </authorList>
    </citation>
    <scope>NUCLEOTIDE SEQUENCE [LARGE SCALE GENOMIC DNA]</scope>
    <source>
        <strain evidence="21">CGMCC 1.13718</strain>
    </source>
</reference>
<evidence type="ECO:0000313" key="20">
    <source>
        <dbReference type="EMBL" id="MFC6632037.1"/>
    </source>
</evidence>
<keyword evidence="12 15" id="KW-0648">Protein biosynthesis</keyword>
<feature type="binding site" evidence="15">
    <location>
        <position position="464"/>
    </location>
    <ligand>
        <name>Mg(2+)</name>
        <dbReference type="ChEBI" id="CHEBI:18420"/>
        <note>shared with alpha subunit</note>
    </ligand>
</feature>
<dbReference type="PANTHER" id="PTHR10947">
    <property type="entry name" value="PHENYLALANYL-TRNA SYNTHETASE BETA CHAIN AND LEUCINE-RICH REPEAT-CONTAINING PROTEIN 47"/>
    <property type="match status" value="1"/>
</dbReference>
<dbReference type="SUPFAM" id="SSF46955">
    <property type="entry name" value="Putative DNA-binding domain"/>
    <property type="match status" value="1"/>
</dbReference>
<dbReference type="InterPro" id="IPR004532">
    <property type="entry name" value="Phe-tRNA-ligase_IIc_bsu_bact"/>
</dbReference>
<dbReference type="InterPro" id="IPR045864">
    <property type="entry name" value="aa-tRNA-synth_II/BPL/LPL"/>
</dbReference>
<evidence type="ECO:0000256" key="10">
    <source>
        <dbReference type="ARBA" id="ARBA00022842"/>
    </source>
</evidence>
<accession>A0ABW1YGX8</accession>
<dbReference type="HAMAP" id="MF_00283">
    <property type="entry name" value="Phe_tRNA_synth_beta1"/>
    <property type="match status" value="1"/>
</dbReference>
<evidence type="ECO:0000256" key="12">
    <source>
        <dbReference type="ARBA" id="ARBA00022917"/>
    </source>
</evidence>
<feature type="binding site" evidence="15">
    <location>
        <position position="455"/>
    </location>
    <ligand>
        <name>Mg(2+)</name>
        <dbReference type="ChEBI" id="CHEBI:18420"/>
        <note>shared with alpha subunit</note>
    </ligand>
</feature>
<dbReference type="SUPFAM" id="SSF54991">
    <property type="entry name" value="Anticodon-binding domain of PheRS"/>
    <property type="match status" value="1"/>
</dbReference>
<evidence type="ECO:0000256" key="14">
    <source>
        <dbReference type="ARBA" id="ARBA00049255"/>
    </source>
</evidence>
<dbReference type="Gene3D" id="3.30.70.380">
    <property type="entry name" value="Ferrodoxin-fold anticodon-binding domain"/>
    <property type="match status" value="1"/>
</dbReference>
<dbReference type="InterPro" id="IPR033714">
    <property type="entry name" value="tRNA_bind_bactPheRS"/>
</dbReference>
<dbReference type="GO" id="GO:0004826">
    <property type="term" value="F:phenylalanine-tRNA ligase activity"/>
    <property type="evidence" value="ECO:0007669"/>
    <property type="project" value="UniProtKB-EC"/>
</dbReference>
<dbReference type="Pfam" id="PF01588">
    <property type="entry name" value="tRNA_bind"/>
    <property type="match status" value="1"/>
</dbReference>
<keyword evidence="8 15" id="KW-0547">Nucleotide-binding</keyword>
<feature type="binding site" evidence="15">
    <location>
        <position position="461"/>
    </location>
    <ligand>
        <name>Mg(2+)</name>
        <dbReference type="ChEBI" id="CHEBI:18420"/>
        <note>shared with alpha subunit</note>
    </ligand>
</feature>
<evidence type="ECO:0000256" key="13">
    <source>
        <dbReference type="ARBA" id="ARBA00023146"/>
    </source>
</evidence>
<evidence type="ECO:0000256" key="8">
    <source>
        <dbReference type="ARBA" id="ARBA00022741"/>
    </source>
</evidence>
<feature type="binding site" evidence="15">
    <location>
        <position position="465"/>
    </location>
    <ligand>
        <name>Mg(2+)</name>
        <dbReference type="ChEBI" id="CHEBI:18420"/>
        <note>shared with alpha subunit</note>
    </ligand>
</feature>
<dbReference type="Pfam" id="PF03483">
    <property type="entry name" value="B3_4"/>
    <property type="match status" value="1"/>
</dbReference>
<evidence type="ECO:0000256" key="9">
    <source>
        <dbReference type="ARBA" id="ARBA00022840"/>
    </source>
</evidence>
<dbReference type="EC" id="6.1.1.20" evidence="15"/>
<dbReference type="Gene3D" id="3.30.930.10">
    <property type="entry name" value="Bira Bifunctional Protein, Domain 2"/>
    <property type="match status" value="1"/>
</dbReference>
<keyword evidence="10 15" id="KW-0460">Magnesium</keyword>
<comment type="subcellular location">
    <subcellularLocation>
        <location evidence="1 15">Cytoplasm</location>
    </subcellularLocation>
</comment>
<dbReference type="Pfam" id="PF03484">
    <property type="entry name" value="B5"/>
    <property type="match status" value="1"/>
</dbReference>
<keyword evidence="4 15" id="KW-0963">Cytoplasm</keyword>
<protein>
    <recommendedName>
        <fullName evidence="15">Phenylalanine--tRNA ligase beta subunit</fullName>
        <ecNumber evidence="15">6.1.1.20</ecNumber>
    </recommendedName>
    <alternativeName>
        <fullName evidence="15">Phenylalanyl-tRNA synthetase beta subunit</fullName>
        <shortName evidence="15">PheRS</shortName>
    </alternativeName>
</protein>
<evidence type="ECO:0000256" key="1">
    <source>
        <dbReference type="ARBA" id="ARBA00004496"/>
    </source>
</evidence>
<dbReference type="InterPro" id="IPR020825">
    <property type="entry name" value="Phe-tRNA_synthase-like_B3/B4"/>
</dbReference>
<comment type="similarity">
    <text evidence="2 15">Belongs to the phenylalanyl-tRNA synthetase beta subunit family. Type 1 subfamily.</text>
</comment>
<keyword evidence="6 15" id="KW-0436">Ligase</keyword>
<dbReference type="PROSITE" id="PS51447">
    <property type="entry name" value="FDX_ACB"/>
    <property type="match status" value="1"/>
</dbReference>
<feature type="domain" description="B5" evidence="19">
    <location>
        <begin position="401"/>
        <end position="477"/>
    </location>
</feature>
<evidence type="ECO:0000256" key="11">
    <source>
        <dbReference type="ARBA" id="ARBA00022884"/>
    </source>
</evidence>
<keyword evidence="7 15" id="KW-0479">Metal-binding</keyword>
<keyword evidence="5 16" id="KW-0820">tRNA-binding</keyword>
<dbReference type="Pfam" id="PF03147">
    <property type="entry name" value="FDX-ACB"/>
    <property type="match status" value="1"/>
</dbReference>
<dbReference type="InterPro" id="IPR041616">
    <property type="entry name" value="PheRS_beta_core"/>
</dbReference>
<evidence type="ECO:0000259" key="18">
    <source>
        <dbReference type="PROSITE" id="PS51447"/>
    </source>
</evidence>
<keyword evidence="11 16" id="KW-0694">RNA-binding</keyword>
<feature type="domain" description="FDX-ACB" evidence="18">
    <location>
        <begin position="708"/>
        <end position="801"/>
    </location>
</feature>
<dbReference type="CDD" id="cd00769">
    <property type="entry name" value="PheRS_beta_core"/>
    <property type="match status" value="1"/>
</dbReference>
<dbReference type="RefSeq" id="WP_193192158.1">
    <property type="nucleotide sequence ID" value="NZ_JACZFR010000026.1"/>
</dbReference>
<dbReference type="SUPFAM" id="SSF55681">
    <property type="entry name" value="Class II aaRS and biotin synthetases"/>
    <property type="match status" value="1"/>
</dbReference>
<evidence type="ECO:0000256" key="15">
    <source>
        <dbReference type="HAMAP-Rule" id="MF_00283"/>
    </source>
</evidence>
<dbReference type="NCBIfam" id="NF045760">
    <property type="entry name" value="YtpR"/>
    <property type="match status" value="1"/>
</dbReference>
<dbReference type="InterPro" id="IPR005121">
    <property type="entry name" value="Fdx_antiC-bd"/>
</dbReference>
<dbReference type="InterPro" id="IPR002547">
    <property type="entry name" value="tRNA-bd_dom"/>
</dbReference>
<comment type="cofactor">
    <cofactor evidence="15">
        <name>Mg(2+)</name>
        <dbReference type="ChEBI" id="CHEBI:18420"/>
    </cofactor>
    <text evidence="15">Binds 2 magnesium ions per tetramer.</text>
</comment>
<dbReference type="SMART" id="SM00873">
    <property type="entry name" value="B3_4"/>
    <property type="match status" value="1"/>
</dbReference>
<evidence type="ECO:0000256" key="4">
    <source>
        <dbReference type="ARBA" id="ARBA00022490"/>
    </source>
</evidence>
<dbReference type="CDD" id="cd02796">
    <property type="entry name" value="tRNA_bind_bactPheRS"/>
    <property type="match status" value="1"/>
</dbReference>
<comment type="caution">
    <text evidence="20">The sequence shown here is derived from an EMBL/GenBank/DDBJ whole genome shotgun (WGS) entry which is preliminary data.</text>
</comment>
<evidence type="ECO:0000313" key="21">
    <source>
        <dbReference type="Proteomes" id="UP001596425"/>
    </source>
</evidence>
<dbReference type="SMART" id="SM00874">
    <property type="entry name" value="B5"/>
    <property type="match status" value="1"/>
</dbReference>
<evidence type="ECO:0000256" key="16">
    <source>
        <dbReference type="PROSITE-ProRule" id="PRU00209"/>
    </source>
</evidence>
<dbReference type="Gene3D" id="3.30.56.10">
    <property type="match status" value="2"/>
</dbReference>
<comment type="subunit">
    <text evidence="3 15">Tetramer of two alpha and two beta subunits.</text>
</comment>
<dbReference type="SUPFAM" id="SSF50249">
    <property type="entry name" value="Nucleic acid-binding proteins"/>
    <property type="match status" value="1"/>
</dbReference>
<evidence type="ECO:0000259" key="17">
    <source>
        <dbReference type="PROSITE" id="PS50886"/>
    </source>
</evidence>
<evidence type="ECO:0000259" key="19">
    <source>
        <dbReference type="PROSITE" id="PS51483"/>
    </source>
</evidence>
<evidence type="ECO:0000256" key="5">
    <source>
        <dbReference type="ARBA" id="ARBA00022555"/>
    </source>
</evidence>
<organism evidence="20 21">
    <name type="scientific">Microbulbifer taiwanensis</name>
    <dbReference type="NCBI Taxonomy" id="986746"/>
    <lineage>
        <taxon>Bacteria</taxon>
        <taxon>Pseudomonadati</taxon>
        <taxon>Pseudomonadota</taxon>
        <taxon>Gammaproteobacteria</taxon>
        <taxon>Cellvibrionales</taxon>
        <taxon>Microbulbiferaceae</taxon>
        <taxon>Microbulbifer</taxon>
    </lineage>
</organism>
<dbReference type="PROSITE" id="PS50886">
    <property type="entry name" value="TRBD"/>
    <property type="match status" value="1"/>
</dbReference>
<evidence type="ECO:0000256" key="3">
    <source>
        <dbReference type="ARBA" id="ARBA00011209"/>
    </source>
</evidence>
<evidence type="ECO:0000256" key="6">
    <source>
        <dbReference type="ARBA" id="ARBA00022598"/>
    </source>
</evidence>
<evidence type="ECO:0000256" key="2">
    <source>
        <dbReference type="ARBA" id="ARBA00008653"/>
    </source>
</evidence>